<dbReference type="HAMAP" id="MF_00167">
    <property type="entry name" value="CsrA"/>
    <property type="match status" value="1"/>
</dbReference>
<reference evidence="6" key="1">
    <citation type="journal article" date="2019" name="Int. J. Syst. Evol. Microbiol.">
        <title>The Global Catalogue of Microorganisms (GCM) 10K type strain sequencing project: providing services to taxonomists for standard genome sequencing and annotation.</title>
        <authorList>
            <consortium name="The Broad Institute Genomics Platform"/>
            <consortium name="The Broad Institute Genome Sequencing Center for Infectious Disease"/>
            <person name="Wu L."/>
            <person name="Ma J."/>
        </authorList>
    </citation>
    <scope>NUCLEOTIDE SEQUENCE [LARGE SCALE GENOMIC DNA]</scope>
    <source>
        <strain evidence="6">KACC 14249</strain>
    </source>
</reference>
<evidence type="ECO:0000313" key="5">
    <source>
        <dbReference type="EMBL" id="MFC6008573.1"/>
    </source>
</evidence>
<accession>A0ABW1JIJ5</accession>
<comment type="similarity">
    <text evidence="4">Belongs to the CsrA/RsmA family.</text>
</comment>
<keyword evidence="1 4" id="KW-0963">Cytoplasm</keyword>
<comment type="subunit">
    <text evidence="4">Homodimer; the beta-strands of each monomer intercalate to form a hydrophobic core, while the alpha-helices form wings that extend away from the core.</text>
</comment>
<gene>
    <name evidence="4 5" type="primary">csrA</name>
    <name evidence="5" type="ORF">ACFQDO_15660</name>
</gene>
<comment type="caution">
    <text evidence="5">The sequence shown here is derived from an EMBL/GenBank/DDBJ whole genome shotgun (WGS) entry which is preliminary data.</text>
</comment>
<evidence type="ECO:0000256" key="2">
    <source>
        <dbReference type="ARBA" id="ARBA00022845"/>
    </source>
</evidence>
<keyword evidence="2 4" id="KW-0810">Translation regulation</keyword>
<proteinExistence type="inferred from homology"/>
<protein>
    <recommendedName>
        <fullName evidence="4">Translational regulator CsrA</fullName>
    </recommendedName>
</protein>
<sequence>MLVLTRRVGESLVIGDDVVIRVLDVKGDVVRIGVDAPRHVQVHRQEVYEAVMAANRAAAAANEETLVALQDAVRNRRPAPPG</sequence>
<keyword evidence="4" id="KW-0678">Repressor</keyword>
<comment type="subcellular location">
    <subcellularLocation>
        <location evidence="4">Cytoplasm</location>
    </subcellularLocation>
</comment>
<dbReference type="Gene3D" id="2.60.40.4380">
    <property type="entry name" value="Translational regulator CsrA"/>
    <property type="match status" value="1"/>
</dbReference>
<dbReference type="SUPFAM" id="SSF117130">
    <property type="entry name" value="CsrA-like"/>
    <property type="match status" value="1"/>
</dbReference>
<dbReference type="InterPro" id="IPR036107">
    <property type="entry name" value="CsrA_sf"/>
</dbReference>
<dbReference type="NCBIfam" id="NF002469">
    <property type="entry name" value="PRK01712.1"/>
    <property type="match status" value="1"/>
</dbReference>
<dbReference type="PANTHER" id="PTHR34984:SF1">
    <property type="entry name" value="CARBON STORAGE REGULATOR"/>
    <property type="match status" value="1"/>
</dbReference>
<name>A0ABW1JIJ5_9ACTN</name>
<evidence type="ECO:0000313" key="6">
    <source>
        <dbReference type="Proteomes" id="UP001596189"/>
    </source>
</evidence>
<dbReference type="Proteomes" id="UP001596189">
    <property type="component" value="Unassembled WGS sequence"/>
</dbReference>
<keyword evidence="4" id="KW-1005">Bacterial flagellum biogenesis</keyword>
<comment type="function">
    <text evidence="4">A translational regulator that binds mRNA to regulate translation initiation and/or mRNA stability. Usually binds in the 5'-UTR at or near the Shine-Dalgarno sequence preventing ribosome-binding, thus repressing translation. Its main target seems to be the major flagellin gene, while its function is anatagonized by FliW.</text>
</comment>
<evidence type="ECO:0000256" key="3">
    <source>
        <dbReference type="ARBA" id="ARBA00022884"/>
    </source>
</evidence>
<dbReference type="EMBL" id="JBHSRD010000006">
    <property type="protein sequence ID" value="MFC6008573.1"/>
    <property type="molecule type" value="Genomic_DNA"/>
</dbReference>
<dbReference type="NCBIfam" id="TIGR00202">
    <property type="entry name" value="csrA"/>
    <property type="match status" value="1"/>
</dbReference>
<organism evidence="5 6">
    <name type="scientific">Angustibacter luteus</name>
    <dbReference type="NCBI Taxonomy" id="658456"/>
    <lineage>
        <taxon>Bacteria</taxon>
        <taxon>Bacillati</taxon>
        <taxon>Actinomycetota</taxon>
        <taxon>Actinomycetes</taxon>
        <taxon>Kineosporiales</taxon>
        <taxon>Kineosporiaceae</taxon>
    </lineage>
</organism>
<keyword evidence="3 4" id="KW-0694">RNA-binding</keyword>
<evidence type="ECO:0000256" key="1">
    <source>
        <dbReference type="ARBA" id="ARBA00022490"/>
    </source>
</evidence>
<dbReference type="PANTHER" id="PTHR34984">
    <property type="entry name" value="CARBON STORAGE REGULATOR"/>
    <property type="match status" value="1"/>
</dbReference>
<evidence type="ECO:0000256" key="4">
    <source>
        <dbReference type="HAMAP-Rule" id="MF_00167"/>
    </source>
</evidence>
<keyword evidence="6" id="KW-1185">Reference proteome</keyword>
<dbReference type="RefSeq" id="WP_345714522.1">
    <property type="nucleotide sequence ID" value="NZ_BAABFP010000002.1"/>
</dbReference>
<dbReference type="InterPro" id="IPR003751">
    <property type="entry name" value="CsrA"/>
</dbReference>
<dbReference type="Pfam" id="PF02599">
    <property type="entry name" value="CsrA"/>
    <property type="match status" value="1"/>
</dbReference>